<evidence type="ECO:0000313" key="6">
    <source>
        <dbReference type="EMBL" id="KKN93512.1"/>
    </source>
</evidence>
<dbReference type="PROSITE" id="PS00079">
    <property type="entry name" value="MULTICOPPER_OXIDASE1"/>
    <property type="match status" value="1"/>
</dbReference>
<evidence type="ECO:0000259" key="5">
    <source>
        <dbReference type="Pfam" id="PF13473"/>
    </source>
</evidence>
<proteinExistence type="predicted"/>
<dbReference type="GO" id="GO:0046872">
    <property type="term" value="F:metal ion binding"/>
    <property type="evidence" value="ECO:0007669"/>
    <property type="project" value="UniProtKB-KW"/>
</dbReference>
<dbReference type="PANTHER" id="PTHR38439:SF3">
    <property type="entry name" value="COPPER-RESISTANT CUPROPROTEIN COPI"/>
    <property type="match status" value="1"/>
</dbReference>
<keyword evidence="4" id="KW-0472">Membrane</keyword>
<name>A0A0F9V182_9ZZZZ</name>
<keyword evidence="4" id="KW-1133">Transmembrane helix</keyword>
<dbReference type="Gene3D" id="2.60.40.420">
    <property type="entry name" value="Cupredoxins - blue copper proteins"/>
    <property type="match status" value="1"/>
</dbReference>
<evidence type="ECO:0000256" key="4">
    <source>
        <dbReference type="SAM" id="Phobius"/>
    </source>
</evidence>
<evidence type="ECO:0000256" key="1">
    <source>
        <dbReference type="ARBA" id="ARBA00022723"/>
    </source>
</evidence>
<dbReference type="AlphaFoldDB" id="A0A0F9V182"/>
<dbReference type="InterPro" id="IPR008972">
    <property type="entry name" value="Cupredoxin"/>
</dbReference>
<dbReference type="EMBL" id="LAZR01000085">
    <property type="protein sequence ID" value="KKN93512.1"/>
    <property type="molecule type" value="Genomic_DNA"/>
</dbReference>
<keyword evidence="2" id="KW-0186">Copper</keyword>
<sequence>MNKTILIIIVILVVVVSGYFLLKGGSQAPTQAPTPASGIAPGTAEEKTVLPEGTSVPEEELSPVSEVKEFTVFGTEYSFSPSSITVSAGDQVKITFRNDGSIIHNFKISELEVGTKTISPGQTDTIEFTAPVSGTYTIFCSVPGHQAAGMKGSLKVE</sequence>
<keyword evidence="1" id="KW-0479">Metal-binding</keyword>
<evidence type="ECO:0000256" key="2">
    <source>
        <dbReference type="ARBA" id="ARBA00023008"/>
    </source>
</evidence>
<keyword evidence="4" id="KW-0812">Transmembrane</keyword>
<feature type="domain" description="EfeO-type cupredoxin-like" evidence="5">
    <location>
        <begin position="65"/>
        <end position="147"/>
    </location>
</feature>
<dbReference type="InterPro" id="IPR033138">
    <property type="entry name" value="Cu_oxidase_CS"/>
</dbReference>
<dbReference type="InterPro" id="IPR028096">
    <property type="entry name" value="EfeO_Cupredoxin"/>
</dbReference>
<evidence type="ECO:0000256" key="3">
    <source>
        <dbReference type="SAM" id="MobiDB-lite"/>
    </source>
</evidence>
<feature type="region of interest" description="Disordered" evidence="3">
    <location>
        <begin position="26"/>
        <end position="60"/>
    </location>
</feature>
<protein>
    <recommendedName>
        <fullName evidence="5">EfeO-type cupredoxin-like domain-containing protein</fullName>
    </recommendedName>
</protein>
<gene>
    <name evidence="6" type="ORF">LCGC14_0197010</name>
</gene>
<organism evidence="6">
    <name type="scientific">marine sediment metagenome</name>
    <dbReference type="NCBI Taxonomy" id="412755"/>
    <lineage>
        <taxon>unclassified sequences</taxon>
        <taxon>metagenomes</taxon>
        <taxon>ecological metagenomes</taxon>
    </lineage>
</organism>
<dbReference type="InterPro" id="IPR050845">
    <property type="entry name" value="Cu-binding_ET"/>
</dbReference>
<comment type="caution">
    <text evidence="6">The sequence shown here is derived from an EMBL/GenBank/DDBJ whole genome shotgun (WGS) entry which is preliminary data.</text>
</comment>
<dbReference type="SUPFAM" id="SSF49503">
    <property type="entry name" value="Cupredoxins"/>
    <property type="match status" value="1"/>
</dbReference>
<reference evidence="6" key="1">
    <citation type="journal article" date="2015" name="Nature">
        <title>Complex archaea that bridge the gap between prokaryotes and eukaryotes.</title>
        <authorList>
            <person name="Spang A."/>
            <person name="Saw J.H."/>
            <person name="Jorgensen S.L."/>
            <person name="Zaremba-Niedzwiedzka K."/>
            <person name="Martijn J."/>
            <person name="Lind A.E."/>
            <person name="van Eijk R."/>
            <person name="Schleper C."/>
            <person name="Guy L."/>
            <person name="Ettema T.J."/>
        </authorList>
    </citation>
    <scope>NUCLEOTIDE SEQUENCE</scope>
</reference>
<feature type="transmembrane region" description="Helical" evidence="4">
    <location>
        <begin position="6"/>
        <end position="22"/>
    </location>
</feature>
<accession>A0A0F9V182</accession>
<dbReference type="PANTHER" id="PTHR38439">
    <property type="entry name" value="AURACYANIN-B"/>
    <property type="match status" value="1"/>
</dbReference>
<dbReference type="Pfam" id="PF13473">
    <property type="entry name" value="Cupredoxin_1"/>
    <property type="match status" value="1"/>
</dbReference>